<gene>
    <name evidence="2" type="ORF">LAQU0_S05e06590g</name>
</gene>
<feature type="compositionally biased region" description="Basic and acidic residues" evidence="1">
    <location>
        <begin position="1"/>
        <end position="18"/>
    </location>
</feature>
<protein>
    <submittedName>
        <fullName evidence="2">LAQU0S05e06590g1_1</fullName>
    </submittedName>
</protein>
<evidence type="ECO:0000313" key="2">
    <source>
        <dbReference type="EMBL" id="CUS22491.1"/>
    </source>
</evidence>
<sequence>MDHEAYPERKAHLNKGPDSHITSHGADLPVSTDAFKKSIYRKWDELTLDKDTNPFFYVEDTKELIDDSLAYGILKTKNEAIFKIYQSIKPGIPFDREICIYHDVDGILKRITQYGEFCKSAGQVTWRKNIYKYQTSTRIRCYTCNGVGSISNRCVERGAFNGKGRQISYQGSHQRQDYEKNKPKNHVR</sequence>
<proteinExistence type="predicted"/>
<keyword evidence="3" id="KW-1185">Reference proteome</keyword>
<dbReference type="AlphaFoldDB" id="A0A0P1KRV9"/>
<dbReference type="EMBL" id="LN890537">
    <property type="protein sequence ID" value="CUS22491.1"/>
    <property type="molecule type" value="Genomic_DNA"/>
</dbReference>
<organism evidence="2 3">
    <name type="scientific">Lachancea quebecensis</name>
    <dbReference type="NCBI Taxonomy" id="1654605"/>
    <lineage>
        <taxon>Eukaryota</taxon>
        <taxon>Fungi</taxon>
        <taxon>Dikarya</taxon>
        <taxon>Ascomycota</taxon>
        <taxon>Saccharomycotina</taxon>
        <taxon>Saccharomycetes</taxon>
        <taxon>Saccharomycetales</taxon>
        <taxon>Saccharomycetaceae</taxon>
        <taxon>Lachancea</taxon>
    </lineage>
</organism>
<evidence type="ECO:0000256" key="1">
    <source>
        <dbReference type="SAM" id="MobiDB-lite"/>
    </source>
</evidence>
<name>A0A0P1KRV9_9SACH</name>
<dbReference type="Proteomes" id="UP000236544">
    <property type="component" value="Unassembled WGS sequence"/>
</dbReference>
<reference evidence="3" key="1">
    <citation type="submission" date="2015-10" db="EMBL/GenBank/DDBJ databases">
        <authorList>
            <person name="Devillers H."/>
        </authorList>
    </citation>
    <scope>NUCLEOTIDE SEQUENCE [LARGE SCALE GENOMIC DNA]</scope>
</reference>
<evidence type="ECO:0000313" key="3">
    <source>
        <dbReference type="Proteomes" id="UP000236544"/>
    </source>
</evidence>
<accession>A0A0P1KRV9</accession>
<feature type="region of interest" description="Disordered" evidence="1">
    <location>
        <begin position="166"/>
        <end position="188"/>
    </location>
</feature>
<feature type="region of interest" description="Disordered" evidence="1">
    <location>
        <begin position="1"/>
        <end position="25"/>
    </location>
</feature>